<dbReference type="Gene3D" id="3.40.190.10">
    <property type="entry name" value="Periplasmic binding protein-like II"/>
    <property type="match status" value="2"/>
</dbReference>
<proteinExistence type="inferred from homology"/>
<keyword evidence="3" id="KW-0238">DNA-binding</keyword>
<dbReference type="Gene3D" id="1.10.10.10">
    <property type="entry name" value="Winged helix-like DNA-binding domain superfamily/Winged helix DNA-binding domain"/>
    <property type="match status" value="1"/>
</dbReference>
<dbReference type="SUPFAM" id="SSF46785">
    <property type="entry name" value="Winged helix' DNA-binding domain"/>
    <property type="match status" value="1"/>
</dbReference>
<reference evidence="7 8" key="1">
    <citation type="journal article" date="2019" name="Sci. Rep.">
        <title>Differences in resource use lead to coexistence of seed-transmitted microbial populations.</title>
        <authorList>
            <person name="Torres-Cortes G."/>
            <person name="Garcia B.J."/>
            <person name="Compant S."/>
            <person name="Rezki S."/>
            <person name="Jones P."/>
            <person name="Preveaux A."/>
            <person name="Briand M."/>
            <person name="Roulet A."/>
            <person name="Bouchez O."/>
            <person name="Jacobson D."/>
            <person name="Barret M."/>
        </authorList>
    </citation>
    <scope>NUCLEOTIDE SEQUENCE [LARGE SCALE GENOMIC DNA]</scope>
    <source>
        <strain evidence="7 8">CFBP13511</strain>
    </source>
</reference>
<dbReference type="Pfam" id="PF03466">
    <property type="entry name" value="LysR_substrate"/>
    <property type="match status" value="1"/>
</dbReference>
<organism evidence="7 8">
    <name type="scientific">Erwinia persicina</name>
    <dbReference type="NCBI Taxonomy" id="55211"/>
    <lineage>
        <taxon>Bacteria</taxon>
        <taxon>Pseudomonadati</taxon>
        <taxon>Pseudomonadota</taxon>
        <taxon>Gammaproteobacteria</taxon>
        <taxon>Enterobacterales</taxon>
        <taxon>Erwiniaceae</taxon>
        <taxon>Erwinia</taxon>
    </lineage>
</organism>
<comment type="similarity">
    <text evidence="1">Belongs to the LysR transcriptional regulatory family.</text>
</comment>
<name>A0A4U3F006_9GAMM</name>
<keyword evidence="9" id="KW-1185">Reference proteome</keyword>
<dbReference type="EMBL" id="JACYNN010000013">
    <property type="protein sequence ID" value="MBD8107963.1"/>
    <property type="molecule type" value="Genomic_DNA"/>
</dbReference>
<dbReference type="EMBL" id="QGAC01000021">
    <property type="protein sequence ID" value="TKJ85736.1"/>
    <property type="molecule type" value="Genomic_DNA"/>
</dbReference>
<sequence>MELRHLRYFVAVAEEKSFSRAALRLHISQPPLSRQIRQLEEDLGMVLFVRASRPLALTRAGRFFYHHAVQLLASALELKTLTRRIGQPGRTLSVGLVTSTLYGLLPLILRRFRAALPQVAIRLQEMTPAEQGQALTDGIIDVGFGRLSDGNVRLQQRTLRQEPLMVAMTAHHPLAGAATLTLHDLQTETLLVYPQAPCPAFAGPQRQASPTNVVTPRHIVEVGGFQLALALVAAGEGITLIPECLQCLQRDEVIYRPLGEEHLFSPVVMSTRRLDPSDDIRLLLTLIYQLYDERNIPHIKPAAE</sequence>
<dbReference type="InterPro" id="IPR036390">
    <property type="entry name" value="WH_DNA-bd_sf"/>
</dbReference>
<dbReference type="InterPro" id="IPR000847">
    <property type="entry name" value="LysR_HTH_N"/>
</dbReference>
<dbReference type="GO" id="GO:0003677">
    <property type="term" value="F:DNA binding"/>
    <property type="evidence" value="ECO:0007669"/>
    <property type="project" value="UniProtKB-KW"/>
</dbReference>
<evidence type="ECO:0000256" key="4">
    <source>
        <dbReference type="ARBA" id="ARBA00023163"/>
    </source>
</evidence>
<dbReference type="AlphaFoldDB" id="A0A4U3F006"/>
<dbReference type="PRINTS" id="PR00039">
    <property type="entry name" value="HTHLYSR"/>
</dbReference>
<dbReference type="GO" id="GO:0003700">
    <property type="term" value="F:DNA-binding transcription factor activity"/>
    <property type="evidence" value="ECO:0007669"/>
    <property type="project" value="InterPro"/>
</dbReference>
<evidence type="ECO:0000313" key="6">
    <source>
        <dbReference type="EMBL" id="MBD8107963.1"/>
    </source>
</evidence>
<dbReference type="Proteomes" id="UP000661012">
    <property type="component" value="Unassembled WGS sequence"/>
</dbReference>
<reference evidence="6 9" key="2">
    <citation type="journal article" date="2020" name="FEMS Microbiol. Ecol.">
        <title>Temporal dynamics of bacterial communities during seed development and maturation.</title>
        <authorList>
            <person name="Chesneau G."/>
            <person name="Torres-Cortes G."/>
            <person name="Briand M."/>
            <person name="Darrasse A."/>
            <person name="Preveaux A."/>
            <person name="Marais C."/>
            <person name="Jacques M.A."/>
            <person name="Shade A."/>
            <person name="Barret M."/>
        </authorList>
    </citation>
    <scope>NUCLEOTIDE SEQUENCE [LARGE SCALE GENOMIC DNA]</scope>
    <source>
        <strain evidence="6 9">CFBP13732</strain>
    </source>
</reference>
<keyword evidence="4" id="KW-0804">Transcription</keyword>
<evidence type="ECO:0000256" key="2">
    <source>
        <dbReference type="ARBA" id="ARBA00023015"/>
    </source>
</evidence>
<evidence type="ECO:0000256" key="3">
    <source>
        <dbReference type="ARBA" id="ARBA00023125"/>
    </source>
</evidence>
<gene>
    <name evidence="7" type="ORF">EpCFBP13511_18990</name>
    <name evidence="6" type="ORF">IFT93_16315</name>
</gene>
<evidence type="ECO:0000313" key="9">
    <source>
        <dbReference type="Proteomes" id="UP000661012"/>
    </source>
</evidence>
<dbReference type="Pfam" id="PF00126">
    <property type="entry name" value="HTH_1"/>
    <property type="match status" value="1"/>
</dbReference>
<dbReference type="InterPro" id="IPR036388">
    <property type="entry name" value="WH-like_DNA-bd_sf"/>
</dbReference>
<dbReference type="PANTHER" id="PTHR30346">
    <property type="entry name" value="TRANSCRIPTIONAL DUAL REGULATOR HCAR-RELATED"/>
    <property type="match status" value="1"/>
</dbReference>
<evidence type="ECO:0000256" key="1">
    <source>
        <dbReference type="ARBA" id="ARBA00009437"/>
    </source>
</evidence>
<dbReference type="PANTHER" id="PTHR30346:SF17">
    <property type="entry name" value="LYSR FAMILY TRANSCRIPTIONAL REGULATOR"/>
    <property type="match status" value="1"/>
</dbReference>
<dbReference type="InterPro" id="IPR005119">
    <property type="entry name" value="LysR_subst-bd"/>
</dbReference>
<dbReference type="STRING" id="1219360.GCA_001571305_00012"/>
<evidence type="ECO:0000259" key="5">
    <source>
        <dbReference type="PROSITE" id="PS50931"/>
    </source>
</evidence>
<comment type="caution">
    <text evidence="7">The sequence shown here is derived from an EMBL/GenBank/DDBJ whole genome shotgun (WGS) entry which is preliminary data.</text>
</comment>
<protein>
    <submittedName>
        <fullName evidence="7">LysR family transcriptional regulator</fullName>
    </submittedName>
</protein>
<feature type="domain" description="HTH lysR-type" evidence="5">
    <location>
        <begin position="1"/>
        <end position="58"/>
    </location>
</feature>
<evidence type="ECO:0000313" key="7">
    <source>
        <dbReference type="EMBL" id="TKJ85736.1"/>
    </source>
</evidence>
<dbReference type="Proteomes" id="UP000306393">
    <property type="component" value="Unassembled WGS sequence"/>
</dbReference>
<dbReference type="OrthoDB" id="5289754at2"/>
<dbReference type="RefSeq" id="WP_137269841.1">
    <property type="nucleotide sequence ID" value="NZ_JACYNM010000013.1"/>
</dbReference>
<dbReference type="FunFam" id="1.10.10.10:FF:000001">
    <property type="entry name" value="LysR family transcriptional regulator"/>
    <property type="match status" value="1"/>
</dbReference>
<evidence type="ECO:0000313" key="8">
    <source>
        <dbReference type="Proteomes" id="UP000306393"/>
    </source>
</evidence>
<dbReference type="SUPFAM" id="SSF53850">
    <property type="entry name" value="Periplasmic binding protein-like II"/>
    <property type="match status" value="1"/>
</dbReference>
<keyword evidence="2" id="KW-0805">Transcription regulation</keyword>
<dbReference type="GO" id="GO:0032993">
    <property type="term" value="C:protein-DNA complex"/>
    <property type="evidence" value="ECO:0007669"/>
    <property type="project" value="TreeGrafter"/>
</dbReference>
<dbReference type="PROSITE" id="PS50931">
    <property type="entry name" value="HTH_LYSR"/>
    <property type="match status" value="1"/>
</dbReference>
<accession>A0A4U3F006</accession>